<keyword evidence="2" id="KW-0732">Signal</keyword>
<dbReference type="AlphaFoldDB" id="A0A5C8ZX28"/>
<feature type="coiled-coil region" evidence="1">
    <location>
        <begin position="169"/>
        <end position="197"/>
    </location>
</feature>
<accession>A0A5C8ZX28</accession>
<dbReference type="Proteomes" id="UP000321039">
    <property type="component" value="Unassembled WGS sequence"/>
</dbReference>
<name>A0A5C8ZX28_9GAMM</name>
<comment type="caution">
    <text evidence="4">The sequence shown here is derived from an EMBL/GenBank/DDBJ whole genome shotgun (WGS) entry which is preliminary data.</text>
</comment>
<sequence length="199" mass="21714">MIALTRVTFALLLALLLAACGSTPQSKYYRLSATGSGGEGVSPSLGIGPIVIPEYLDRNSMVFVSGDNQLHIASYERWAEPLSHGITRVLGLNLSEALDTQDIRPFPWPASDRPAYAVQVWLLELDAGADQTTLVAEWRLREPGSDREIARRIGRYQSGGSDRDGAAMAAAYSHLLRQLTDDIARALREDMAALENEES</sequence>
<evidence type="ECO:0000313" key="5">
    <source>
        <dbReference type="Proteomes" id="UP000321039"/>
    </source>
</evidence>
<reference evidence="4 5" key="1">
    <citation type="submission" date="2019-08" db="EMBL/GenBank/DDBJ databases">
        <title>Parahaliea maris sp. nov., isolated from the surface seawater.</title>
        <authorList>
            <person name="Liu Y."/>
        </authorList>
    </citation>
    <scope>NUCLEOTIDE SEQUENCE [LARGE SCALE GENOMIC DNA]</scope>
    <source>
        <strain evidence="4 5">HSLHS9</strain>
    </source>
</reference>
<dbReference type="EMBL" id="VRZA01000005">
    <property type="protein sequence ID" value="TXS92120.1"/>
    <property type="molecule type" value="Genomic_DNA"/>
</dbReference>
<dbReference type="Pfam" id="PF03886">
    <property type="entry name" value="ABC_trans_aux"/>
    <property type="match status" value="1"/>
</dbReference>
<evidence type="ECO:0000259" key="3">
    <source>
        <dbReference type="Pfam" id="PF03886"/>
    </source>
</evidence>
<evidence type="ECO:0000256" key="2">
    <source>
        <dbReference type="SAM" id="SignalP"/>
    </source>
</evidence>
<dbReference type="PROSITE" id="PS51257">
    <property type="entry name" value="PROKAR_LIPOPROTEIN"/>
    <property type="match status" value="1"/>
</dbReference>
<evidence type="ECO:0000256" key="1">
    <source>
        <dbReference type="SAM" id="Coils"/>
    </source>
</evidence>
<organism evidence="4 5">
    <name type="scientific">Parahaliea maris</name>
    <dbReference type="NCBI Taxonomy" id="2716870"/>
    <lineage>
        <taxon>Bacteria</taxon>
        <taxon>Pseudomonadati</taxon>
        <taxon>Pseudomonadota</taxon>
        <taxon>Gammaproteobacteria</taxon>
        <taxon>Cellvibrionales</taxon>
        <taxon>Halieaceae</taxon>
        <taxon>Parahaliea</taxon>
    </lineage>
</organism>
<gene>
    <name evidence="4" type="ORF">FV139_15475</name>
</gene>
<feature type="signal peptide" evidence="2">
    <location>
        <begin position="1"/>
        <end position="19"/>
    </location>
</feature>
<dbReference type="InterPro" id="IPR005586">
    <property type="entry name" value="ABC_trans_aux"/>
</dbReference>
<feature type="chain" id="PRO_5022974523" evidence="2">
    <location>
        <begin position="20"/>
        <end position="199"/>
    </location>
</feature>
<protein>
    <submittedName>
        <fullName evidence="4">Membrane integrity-associated transporter subunit PqiC</fullName>
    </submittedName>
</protein>
<evidence type="ECO:0000313" key="4">
    <source>
        <dbReference type="EMBL" id="TXS92120.1"/>
    </source>
</evidence>
<proteinExistence type="predicted"/>
<keyword evidence="5" id="KW-1185">Reference proteome</keyword>
<keyword evidence="1" id="KW-0175">Coiled coil</keyword>
<dbReference type="RefSeq" id="WP_148069359.1">
    <property type="nucleotide sequence ID" value="NZ_VRZA01000005.1"/>
</dbReference>
<dbReference type="SUPFAM" id="SSF159594">
    <property type="entry name" value="XCC0632-like"/>
    <property type="match status" value="1"/>
</dbReference>
<feature type="domain" description="ABC-type transport auxiliary lipoprotein component" evidence="3">
    <location>
        <begin position="38"/>
        <end position="184"/>
    </location>
</feature>
<dbReference type="Gene3D" id="3.40.50.10610">
    <property type="entry name" value="ABC-type transport auxiliary lipoprotein component"/>
    <property type="match status" value="1"/>
</dbReference>